<evidence type="ECO:0000313" key="7">
    <source>
        <dbReference type="EMBL" id="CAF1646769.1"/>
    </source>
</evidence>
<evidence type="ECO:0000313" key="8">
    <source>
        <dbReference type="Proteomes" id="UP000663828"/>
    </source>
</evidence>
<dbReference type="InterPro" id="IPR029021">
    <property type="entry name" value="Prot-tyrosine_phosphatase-like"/>
</dbReference>
<dbReference type="Proteomes" id="UP000663828">
    <property type="component" value="Unassembled WGS sequence"/>
</dbReference>
<dbReference type="SMART" id="SM00195">
    <property type="entry name" value="DSPc"/>
    <property type="match status" value="1"/>
</dbReference>
<keyword evidence="8" id="KW-1185">Reference proteome</keyword>
<dbReference type="Gene3D" id="3.40.250.10">
    <property type="entry name" value="Rhodanese-like domain"/>
    <property type="match status" value="1"/>
</dbReference>
<reference evidence="7" key="1">
    <citation type="submission" date="2021-02" db="EMBL/GenBank/DDBJ databases">
        <authorList>
            <person name="Nowell W R."/>
        </authorList>
    </citation>
    <scope>NUCLEOTIDE SEQUENCE</scope>
</reference>
<dbReference type="GO" id="GO:0005737">
    <property type="term" value="C:cytoplasm"/>
    <property type="evidence" value="ECO:0007669"/>
    <property type="project" value="TreeGrafter"/>
</dbReference>
<dbReference type="PROSITE" id="PS50056">
    <property type="entry name" value="TYR_PHOSPHATASE_2"/>
    <property type="match status" value="1"/>
</dbReference>
<dbReference type="Pfam" id="PF00782">
    <property type="entry name" value="DSPc"/>
    <property type="match status" value="1"/>
</dbReference>
<accession>A0A816E2D7</accession>
<name>A0A816E2D7_ADIRI</name>
<keyword evidence="3" id="KW-0378">Hydrolase</keyword>
<dbReference type="PRINTS" id="PR01908">
    <property type="entry name" value="ADSPHPHTASE"/>
</dbReference>
<dbReference type="EC" id="3.1.3.48" evidence="2"/>
<feature type="domain" description="Tyrosine specific protein phosphatases" evidence="6">
    <location>
        <begin position="388"/>
        <end position="449"/>
    </location>
</feature>
<evidence type="ECO:0000256" key="2">
    <source>
        <dbReference type="ARBA" id="ARBA00013064"/>
    </source>
</evidence>
<evidence type="ECO:0000259" key="6">
    <source>
        <dbReference type="PROSITE" id="PS50056"/>
    </source>
</evidence>
<dbReference type="InterPro" id="IPR016130">
    <property type="entry name" value="Tyr_Pase_AS"/>
</dbReference>
<dbReference type="Gene3D" id="3.90.190.10">
    <property type="entry name" value="Protein tyrosine phosphatase superfamily"/>
    <property type="match status" value="1"/>
</dbReference>
<dbReference type="PANTHER" id="PTHR10159">
    <property type="entry name" value="DUAL SPECIFICITY PROTEIN PHOSPHATASE"/>
    <property type="match status" value="1"/>
</dbReference>
<comment type="similarity">
    <text evidence="1">Belongs to the protein-tyrosine phosphatase family. Non-receptor class dual specificity subfamily.</text>
</comment>
<evidence type="ECO:0000259" key="5">
    <source>
        <dbReference type="PROSITE" id="PS50054"/>
    </source>
</evidence>
<dbReference type="PROSITE" id="PS50054">
    <property type="entry name" value="TYR_PHOSPHATASE_DUAL"/>
    <property type="match status" value="1"/>
</dbReference>
<dbReference type="SUPFAM" id="SSF52821">
    <property type="entry name" value="Rhodanese/Cell cycle control phosphatase"/>
    <property type="match status" value="1"/>
</dbReference>
<dbReference type="InterPro" id="IPR000387">
    <property type="entry name" value="Tyr_Pase_dom"/>
</dbReference>
<organism evidence="7 8">
    <name type="scientific">Adineta ricciae</name>
    <name type="common">Rotifer</name>
    <dbReference type="NCBI Taxonomy" id="249248"/>
    <lineage>
        <taxon>Eukaryota</taxon>
        <taxon>Metazoa</taxon>
        <taxon>Spiralia</taxon>
        <taxon>Gnathifera</taxon>
        <taxon>Rotifera</taxon>
        <taxon>Eurotatoria</taxon>
        <taxon>Bdelloidea</taxon>
        <taxon>Adinetida</taxon>
        <taxon>Adinetidae</taxon>
        <taxon>Adineta</taxon>
    </lineage>
</organism>
<evidence type="ECO:0000256" key="3">
    <source>
        <dbReference type="ARBA" id="ARBA00022801"/>
    </source>
</evidence>
<dbReference type="GO" id="GO:0043409">
    <property type="term" value="P:negative regulation of MAPK cascade"/>
    <property type="evidence" value="ECO:0007669"/>
    <property type="project" value="TreeGrafter"/>
</dbReference>
<dbReference type="PANTHER" id="PTHR10159:SF519">
    <property type="entry name" value="DUAL SPECIFICITY PROTEIN PHOSPHATASE MPK3"/>
    <property type="match status" value="1"/>
</dbReference>
<keyword evidence="4" id="KW-0904">Protein phosphatase</keyword>
<dbReference type="SUPFAM" id="SSF52799">
    <property type="entry name" value="(Phosphotyrosine protein) phosphatases II"/>
    <property type="match status" value="1"/>
</dbReference>
<comment type="caution">
    <text evidence="7">The sequence shown here is derived from an EMBL/GenBank/DDBJ whole genome shotgun (WGS) entry which is preliminary data.</text>
</comment>
<gene>
    <name evidence="7" type="ORF">XAT740_LOCUS54254</name>
</gene>
<dbReference type="CDD" id="cd14498">
    <property type="entry name" value="DSP"/>
    <property type="match status" value="1"/>
</dbReference>
<dbReference type="AlphaFoldDB" id="A0A816E2D7"/>
<dbReference type="GO" id="GO:0004725">
    <property type="term" value="F:protein tyrosine phosphatase activity"/>
    <property type="evidence" value="ECO:0007669"/>
    <property type="project" value="UniProtKB-EC"/>
</dbReference>
<dbReference type="InterPro" id="IPR036873">
    <property type="entry name" value="Rhodanese-like_dom_sf"/>
</dbReference>
<sequence length="472" mass="54161">MSICIAPQSTPQLPPIVHFPTRLPIDTHSYKMSYRKRLLSEQNEHSTALIKLSYDNNEDYRKRFKIDFVVHESKDKYQHHGMQSSNVGFFESARNCRSAPGLLRRQSLTHTSSTYIKAISSEQKHTPFLPVLSNTITTIEKNMLVCQQTPVVNSVVKFDQNSDSNFVTSAQVAAYITKQSALIIDCGSPLRHTERRITNSLLLNVNDKISRKRLSTRGLKNFLDVTQLNRLNTHEIIVLYDDFLRSSTGCVNLSTPMQLSPSMKCVFDEIKRYDNTKQIFILQSTFDDFYQHYSSLCYVSTSTDEDLSSSLSSSSLLTVKPLDIETFPISEVLPGLFLGSSRDAEDLICLQKHQIHTIINISTSIPCYFEHENYFDYLRLPCHDSPNQNILQYFESTFEYMHKKLLAKKNILVHCQGGVSRSPSFIIGYLMKYHSKTFDDAYQVVKQQRSIINPNFNFLGQLTQYQQMSINA</sequence>
<evidence type="ECO:0000256" key="4">
    <source>
        <dbReference type="ARBA" id="ARBA00022912"/>
    </source>
</evidence>
<protein>
    <recommendedName>
        <fullName evidence="2">protein-tyrosine-phosphatase</fullName>
        <ecNumber evidence="2">3.1.3.48</ecNumber>
    </recommendedName>
</protein>
<dbReference type="EMBL" id="CAJNOR010009650">
    <property type="protein sequence ID" value="CAF1646769.1"/>
    <property type="molecule type" value="Genomic_DNA"/>
</dbReference>
<dbReference type="InterPro" id="IPR000340">
    <property type="entry name" value="Dual-sp_phosphatase_cat-dom"/>
</dbReference>
<evidence type="ECO:0000256" key="1">
    <source>
        <dbReference type="ARBA" id="ARBA00008601"/>
    </source>
</evidence>
<feature type="domain" description="Tyrosine-protein phosphatase" evidence="5">
    <location>
        <begin position="327"/>
        <end position="471"/>
    </location>
</feature>
<proteinExistence type="inferred from homology"/>
<dbReference type="InterPro" id="IPR020422">
    <property type="entry name" value="TYR_PHOSPHATASE_DUAL_dom"/>
</dbReference>
<dbReference type="PROSITE" id="PS00383">
    <property type="entry name" value="TYR_PHOSPHATASE_1"/>
    <property type="match status" value="1"/>
</dbReference>